<dbReference type="Ensembl" id="ENSSPUT00000011985.1">
    <property type="protein sequence ID" value="ENSSPUP00000011247.1"/>
    <property type="gene ID" value="ENSSPUG00000008623.1"/>
</dbReference>
<dbReference type="InterPro" id="IPR000742">
    <property type="entry name" value="EGF"/>
</dbReference>
<accession>A0A8D0L6J1</accession>
<dbReference type="CDD" id="cd00033">
    <property type="entry name" value="CCP"/>
    <property type="match status" value="7"/>
</dbReference>
<dbReference type="Gene3D" id="2.10.70.10">
    <property type="entry name" value="Complement Module, domain 1"/>
    <property type="match status" value="7"/>
</dbReference>
<dbReference type="GeneTree" id="ENSGT00940000163310"/>
<feature type="domain" description="Sushi" evidence="10">
    <location>
        <begin position="352"/>
        <end position="411"/>
    </location>
</feature>
<dbReference type="InterPro" id="IPR018097">
    <property type="entry name" value="EGF_Ca-bd_CS"/>
</dbReference>
<feature type="domain" description="Sushi" evidence="10">
    <location>
        <begin position="175"/>
        <end position="233"/>
    </location>
</feature>
<keyword evidence="3" id="KW-0732">Signal</keyword>
<evidence type="ECO:0000259" key="10">
    <source>
        <dbReference type="PROSITE" id="PS50923"/>
    </source>
</evidence>
<comment type="caution">
    <text evidence="7">Lacks conserved residue(s) required for the propagation of feature annotation.</text>
</comment>
<dbReference type="AlphaFoldDB" id="A0A8D0L6J1"/>
<dbReference type="PROSITE" id="PS00010">
    <property type="entry name" value="ASX_HYDROXYL"/>
    <property type="match status" value="1"/>
</dbReference>
<keyword evidence="2 8" id="KW-0768">Sushi</keyword>
<reference evidence="11" key="2">
    <citation type="submission" date="2025-09" db="UniProtKB">
        <authorList>
            <consortium name="Ensembl"/>
        </authorList>
    </citation>
    <scope>IDENTIFICATION</scope>
</reference>
<organism evidence="11 12">
    <name type="scientific">Sphenodon punctatus</name>
    <name type="common">Tuatara</name>
    <name type="synonym">Hatteria punctata</name>
    <dbReference type="NCBI Taxonomy" id="8508"/>
    <lineage>
        <taxon>Eukaryota</taxon>
        <taxon>Metazoa</taxon>
        <taxon>Chordata</taxon>
        <taxon>Craniata</taxon>
        <taxon>Vertebrata</taxon>
        <taxon>Euteleostomi</taxon>
        <taxon>Lepidosauria</taxon>
        <taxon>Sphenodontia</taxon>
        <taxon>Sphenodontidae</taxon>
        <taxon>Sphenodon</taxon>
    </lineage>
</organism>
<keyword evidence="5 8" id="KW-1015">Disulfide bond</keyword>
<dbReference type="Pfam" id="PF07645">
    <property type="entry name" value="EGF_CA"/>
    <property type="match status" value="1"/>
</dbReference>
<feature type="disulfide bond" evidence="8">
    <location>
        <begin position="86"/>
        <end position="113"/>
    </location>
</feature>
<dbReference type="PANTHER" id="PTHR46393:SF7">
    <property type="entry name" value="COMPLEMENT C2"/>
    <property type="match status" value="1"/>
</dbReference>
<dbReference type="SMART" id="SM00179">
    <property type="entry name" value="EGF_CA"/>
    <property type="match status" value="1"/>
</dbReference>
<keyword evidence="4" id="KW-0677">Repeat</keyword>
<feature type="domain" description="Sushi" evidence="10">
    <location>
        <begin position="116"/>
        <end position="174"/>
    </location>
</feature>
<evidence type="ECO:0000256" key="5">
    <source>
        <dbReference type="ARBA" id="ARBA00023157"/>
    </source>
</evidence>
<dbReference type="PANTHER" id="PTHR46393">
    <property type="entry name" value="SUSHI DOMAIN-CONTAINING PROTEIN"/>
    <property type="match status" value="1"/>
</dbReference>
<dbReference type="GO" id="GO:0005509">
    <property type="term" value="F:calcium ion binding"/>
    <property type="evidence" value="ECO:0007669"/>
    <property type="project" value="InterPro"/>
</dbReference>
<feature type="domain" description="EGF-like" evidence="9">
    <location>
        <begin position="4"/>
        <end position="43"/>
    </location>
</feature>
<dbReference type="SMART" id="SM00032">
    <property type="entry name" value="CCP"/>
    <property type="match status" value="7"/>
</dbReference>
<dbReference type="Gene3D" id="2.10.25.10">
    <property type="entry name" value="Laminin"/>
    <property type="match status" value="1"/>
</dbReference>
<feature type="domain" description="Sushi" evidence="10">
    <location>
        <begin position="57"/>
        <end position="115"/>
    </location>
</feature>
<evidence type="ECO:0000256" key="7">
    <source>
        <dbReference type="PROSITE-ProRule" id="PRU00076"/>
    </source>
</evidence>
<feature type="disulfide bond" evidence="8">
    <location>
        <begin position="204"/>
        <end position="231"/>
    </location>
</feature>
<sequence>MQTDKDECQIETSKICGEHTSCHNTHGSFYCVCLEGYQASNSKKTFIPNDGTYCTEISCGIPPEIRHGYILGNYTTVLGSKVHYECEKGFYGEGGKISTCTKNEIWEPSTLNCKEISCGIPPEIRHGYILGNYTTVLGSKVHYECEKGFYGEGGKISTCTKNEIWEPSTLNCKEISCGIPPEIRHGYILGNYTTVLGSKVHYECEKGFYGEGGNISTCTKNEIWEPSTLNCKEISCGIPPEIRHGYILGNYTTVLGSKVHYECEKGFYGEGGNISTCTKNEIWEPSTLNCKEISCGIPPEIRHGYILGNYTTVLGSKVHYECEKGFYGEGGNISTCTKNEIWEPSTLNCKAVDCGVPPFVPNAISAPLSKTTYGNEVFYICQSGYVVKSGSQAAVCNAKGQWEGADLVCKELDCGRPLWIPHAEMIWNNSTTLGSMVYYKCKEGFQFNGDRNFSLCTISQMWENITVECKGKYKFILFFLRFNALYFSFN</sequence>
<dbReference type="CDD" id="cd00054">
    <property type="entry name" value="EGF_CA"/>
    <property type="match status" value="1"/>
</dbReference>
<feature type="disulfide bond" evidence="8">
    <location>
        <begin position="145"/>
        <end position="172"/>
    </location>
</feature>
<dbReference type="OMA" id="FHCTSVP"/>
<dbReference type="InterPro" id="IPR000152">
    <property type="entry name" value="EGF-type_Asp/Asn_hydroxyl_site"/>
</dbReference>
<dbReference type="PROSITE" id="PS50923">
    <property type="entry name" value="SUSHI"/>
    <property type="match status" value="7"/>
</dbReference>
<evidence type="ECO:0000256" key="6">
    <source>
        <dbReference type="ARBA" id="ARBA00023180"/>
    </source>
</evidence>
<keyword evidence="12" id="KW-1185">Reference proteome</keyword>
<proteinExistence type="predicted"/>
<evidence type="ECO:0000256" key="8">
    <source>
        <dbReference type="PROSITE-ProRule" id="PRU00302"/>
    </source>
</evidence>
<dbReference type="Pfam" id="PF00084">
    <property type="entry name" value="Sushi"/>
    <property type="match status" value="7"/>
</dbReference>
<dbReference type="InterPro" id="IPR049883">
    <property type="entry name" value="NOTCH1_EGF-like"/>
</dbReference>
<dbReference type="SUPFAM" id="SSF57196">
    <property type="entry name" value="EGF/Laminin"/>
    <property type="match status" value="1"/>
</dbReference>
<keyword evidence="1 7" id="KW-0245">EGF-like domain</keyword>
<feature type="domain" description="Sushi" evidence="10">
    <location>
        <begin position="293"/>
        <end position="351"/>
    </location>
</feature>
<dbReference type="PROSITE" id="PS50026">
    <property type="entry name" value="EGF_3"/>
    <property type="match status" value="1"/>
</dbReference>
<feature type="domain" description="Sushi" evidence="10">
    <location>
        <begin position="412"/>
        <end position="471"/>
    </location>
</feature>
<protein>
    <submittedName>
        <fullName evidence="11">Uncharacterized protein</fullName>
    </submittedName>
</protein>
<keyword evidence="6" id="KW-0325">Glycoprotein</keyword>
<evidence type="ECO:0000256" key="1">
    <source>
        <dbReference type="ARBA" id="ARBA00022536"/>
    </source>
</evidence>
<evidence type="ECO:0000313" key="12">
    <source>
        <dbReference type="Proteomes" id="UP000694392"/>
    </source>
</evidence>
<dbReference type="SUPFAM" id="SSF57535">
    <property type="entry name" value="Complement control module/SCR domain"/>
    <property type="match status" value="7"/>
</dbReference>
<evidence type="ECO:0000313" key="11">
    <source>
        <dbReference type="Ensembl" id="ENSSPUP00000011247.1"/>
    </source>
</evidence>
<dbReference type="InterPro" id="IPR000436">
    <property type="entry name" value="Sushi_SCR_CCP_dom"/>
</dbReference>
<dbReference type="InterPro" id="IPR001881">
    <property type="entry name" value="EGF-like_Ca-bd_dom"/>
</dbReference>
<evidence type="ECO:0000259" key="9">
    <source>
        <dbReference type="PROSITE" id="PS50026"/>
    </source>
</evidence>
<evidence type="ECO:0000256" key="4">
    <source>
        <dbReference type="ARBA" id="ARBA00022737"/>
    </source>
</evidence>
<name>A0A8D0L6J1_SPHPU</name>
<evidence type="ECO:0000256" key="2">
    <source>
        <dbReference type="ARBA" id="ARBA00022659"/>
    </source>
</evidence>
<dbReference type="PROSITE" id="PS01187">
    <property type="entry name" value="EGF_CA"/>
    <property type="match status" value="1"/>
</dbReference>
<reference evidence="11" key="1">
    <citation type="submission" date="2025-08" db="UniProtKB">
        <authorList>
            <consortium name="Ensembl"/>
        </authorList>
    </citation>
    <scope>IDENTIFICATION</scope>
</reference>
<feature type="domain" description="Sushi" evidence="10">
    <location>
        <begin position="234"/>
        <end position="292"/>
    </location>
</feature>
<dbReference type="InterPro" id="IPR035976">
    <property type="entry name" value="Sushi/SCR/CCP_sf"/>
</dbReference>
<evidence type="ECO:0000256" key="3">
    <source>
        <dbReference type="ARBA" id="ARBA00022729"/>
    </source>
</evidence>
<feature type="disulfide bond" evidence="8">
    <location>
        <begin position="263"/>
        <end position="290"/>
    </location>
</feature>
<feature type="disulfide bond" evidence="8">
    <location>
        <begin position="322"/>
        <end position="349"/>
    </location>
</feature>
<dbReference type="Proteomes" id="UP000694392">
    <property type="component" value="Unplaced"/>
</dbReference>
<dbReference type="FunFam" id="2.10.25.10:FF:000038">
    <property type="entry name" value="Fibrillin 2"/>
    <property type="match status" value="1"/>
</dbReference>